<evidence type="ECO:0008006" key="4">
    <source>
        <dbReference type="Google" id="ProtNLM"/>
    </source>
</evidence>
<dbReference type="STRING" id="217031.ABB05_21015"/>
<feature type="transmembrane region" description="Helical" evidence="1">
    <location>
        <begin position="78"/>
        <end position="104"/>
    </location>
</feature>
<protein>
    <recommendedName>
        <fullName evidence="4">Yip1 domain-containing protein</fullName>
    </recommendedName>
</protein>
<feature type="transmembrane region" description="Helical" evidence="1">
    <location>
        <begin position="116"/>
        <end position="139"/>
    </location>
</feature>
<feature type="transmembrane region" description="Helical" evidence="1">
    <location>
        <begin position="159"/>
        <end position="179"/>
    </location>
</feature>
<dbReference type="Proteomes" id="UP000077881">
    <property type="component" value="Unassembled WGS sequence"/>
</dbReference>
<accession>A0A177ZJT5</accession>
<comment type="caution">
    <text evidence="2">The sequence shown here is derived from an EMBL/GenBank/DDBJ whole genome shotgun (WGS) entry which is preliminary data.</text>
</comment>
<evidence type="ECO:0000313" key="3">
    <source>
        <dbReference type="Proteomes" id="UP000077881"/>
    </source>
</evidence>
<evidence type="ECO:0000313" key="2">
    <source>
        <dbReference type="EMBL" id="OAK67600.1"/>
    </source>
</evidence>
<dbReference type="PATRIC" id="fig|217031.6.peg.4567"/>
<feature type="transmembrane region" description="Helical" evidence="1">
    <location>
        <begin position="34"/>
        <end position="58"/>
    </location>
</feature>
<proteinExistence type="predicted"/>
<organism evidence="2 3">
    <name type="scientific">Lederbergia galactosidilytica</name>
    <dbReference type="NCBI Taxonomy" id="217031"/>
    <lineage>
        <taxon>Bacteria</taxon>
        <taxon>Bacillati</taxon>
        <taxon>Bacillota</taxon>
        <taxon>Bacilli</taxon>
        <taxon>Bacillales</taxon>
        <taxon>Bacillaceae</taxon>
        <taxon>Lederbergia</taxon>
    </lineage>
</organism>
<feature type="transmembrane region" description="Helical" evidence="1">
    <location>
        <begin position="191"/>
        <end position="217"/>
    </location>
</feature>
<dbReference type="AlphaFoldDB" id="A0A177ZJT5"/>
<keyword evidence="1" id="KW-0812">Transmembrane</keyword>
<keyword evidence="3" id="KW-1185">Reference proteome</keyword>
<dbReference type="EMBL" id="LDJR01000060">
    <property type="protein sequence ID" value="OAK67600.1"/>
    <property type="molecule type" value="Genomic_DNA"/>
</dbReference>
<name>A0A177ZJT5_9BACI</name>
<sequence length="220" mass="25313">MIYELNIFKGLFHPKQSFYQLAKAEAMERWRWRIFFLLLASAVIFSLSGWIGTGSQALSPILLRHSPTEYESLRGLFIIGRFILGLLFGGVFLTLPALCFWLFSEETYIKFVMIQAILLSILLLEQISYIVLAISMDLPWYSSPLSLGVIGQYLTSHKYLIYLLGSISIFKIWVMVLQYRGLKRILLLPRFPLVLLIFSVHLISWCSTSAIAVFNFVDLL</sequence>
<keyword evidence="1" id="KW-0472">Membrane</keyword>
<keyword evidence="1" id="KW-1133">Transmembrane helix</keyword>
<evidence type="ECO:0000256" key="1">
    <source>
        <dbReference type="SAM" id="Phobius"/>
    </source>
</evidence>
<gene>
    <name evidence="2" type="ORF">ABB05_21015</name>
</gene>
<reference evidence="2 3" key="1">
    <citation type="submission" date="2015-05" db="EMBL/GenBank/DDBJ databases">
        <title>Comparison of genome.</title>
        <authorList>
            <person name="Zheng Z."/>
            <person name="Sun M."/>
        </authorList>
    </citation>
    <scope>NUCLEOTIDE SEQUENCE [LARGE SCALE GENOMIC DNA]</scope>
    <source>
        <strain evidence="2 3">G25-74</strain>
    </source>
</reference>